<evidence type="ECO:0000313" key="10">
    <source>
        <dbReference type="EMBL" id="SMG50614.1"/>
    </source>
</evidence>
<dbReference type="Gene3D" id="3.30.565.10">
    <property type="entry name" value="Histidine kinase-like ATPase, C-terminal domain"/>
    <property type="match status" value="1"/>
</dbReference>
<dbReference type="PANTHER" id="PTHR43065:SF46">
    <property type="entry name" value="C4-DICARBOXYLATE TRANSPORT SENSOR PROTEIN DCTB"/>
    <property type="match status" value="1"/>
</dbReference>
<keyword evidence="7" id="KW-0902">Two-component regulatory system</keyword>
<evidence type="ECO:0000256" key="4">
    <source>
        <dbReference type="ARBA" id="ARBA00022741"/>
    </source>
</evidence>
<keyword evidence="8" id="KW-0472">Membrane</keyword>
<dbReference type="PANTHER" id="PTHR43065">
    <property type="entry name" value="SENSOR HISTIDINE KINASE"/>
    <property type="match status" value="1"/>
</dbReference>
<comment type="catalytic activity">
    <reaction evidence="1">
        <text>ATP + protein L-histidine = ADP + protein N-phospho-L-histidine.</text>
        <dbReference type="EC" id="2.7.13.3"/>
    </reaction>
</comment>
<dbReference type="GO" id="GO:0000160">
    <property type="term" value="P:phosphorelay signal transduction system"/>
    <property type="evidence" value="ECO:0007669"/>
    <property type="project" value="UniProtKB-KW"/>
</dbReference>
<evidence type="ECO:0000256" key="8">
    <source>
        <dbReference type="SAM" id="Phobius"/>
    </source>
</evidence>
<dbReference type="SMART" id="SM00387">
    <property type="entry name" value="HATPase_c"/>
    <property type="match status" value="1"/>
</dbReference>
<gene>
    <name evidence="10" type="ORF">SAMN05661096_03705</name>
</gene>
<keyword evidence="5 10" id="KW-0418">Kinase</keyword>
<dbReference type="Gene3D" id="3.30.450.20">
    <property type="entry name" value="PAS domain"/>
    <property type="match status" value="1"/>
</dbReference>
<evidence type="ECO:0000313" key="11">
    <source>
        <dbReference type="Proteomes" id="UP000193804"/>
    </source>
</evidence>
<dbReference type="PROSITE" id="PS50109">
    <property type="entry name" value="HIS_KIN"/>
    <property type="match status" value="1"/>
</dbReference>
<evidence type="ECO:0000256" key="5">
    <source>
        <dbReference type="ARBA" id="ARBA00022777"/>
    </source>
</evidence>
<organism evidence="10 11">
    <name type="scientific">Marivirga sericea</name>
    <dbReference type="NCBI Taxonomy" id="1028"/>
    <lineage>
        <taxon>Bacteria</taxon>
        <taxon>Pseudomonadati</taxon>
        <taxon>Bacteroidota</taxon>
        <taxon>Cytophagia</taxon>
        <taxon>Cytophagales</taxon>
        <taxon>Marivirgaceae</taxon>
        <taxon>Marivirga</taxon>
    </lineage>
</organism>
<evidence type="ECO:0000256" key="6">
    <source>
        <dbReference type="ARBA" id="ARBA00022840"/>
    </source>
</evidence>
<dbReference type="InterPro" id="IPR003594">
    <property type="entry name" value="HATPase_dom"/>
</dbReference>
<dbReference type="PRINTS" id="PR00344">
    <property type="entry name" value="BCTRLSENSOR"/>
</dbReference>
<dbReference type="GO" id="GO:0005524">
    <property type="term" value="F:ATP binding"/>
    <property type="evidence" value="ECO:0007669"/>
    <property type="project" value="UniProtKB-KW"/>
</dbReference>
<feature type="transmembrane region" description="Helical" evidence="8">
    <location>
        <begin position="12"/>
        <end position="30"/>
    </location>
</feature>
<evidence type="ECO:0000256" key="1">
    <source>
        <dbReference type="ARBA" id="ARBA00000085"/>
    </source>
</evidence>
<dbReference type="OrthoDB" id="1931120at2"/>
<feature type="domain" description="Histidine kinase" evidence="9">
    <location>
        <begin position="227"/>
        <end position="449"/>
    </location>
</feature>
<dbReference type="RefSeq" id="WP_085518832.1">
    <property type="nucleotide sequence ID" value="NZ_FXAW01000009.1"/>
</dbReference>
<accession>A0A1X7LAW5</accession>
<dbReference type="GO" id="GO:0004673">
    <property type="term" value="F:protein histidine kinase activity"/>
    <property type="evidence" value="ECO:0007669"/>
    <property type="project" value="UniProtKB-EC"/>
</dbReference>
<dbReference type="EC" id="2.7.13.3" evidence="2"/>
<keyword evidence="4" id="KW-0547">Nucleotide-binding</keyword>
<proteinExistence type="predicted"/>
<dbReference type="EMBL" id="FXAW01000009">
    <property type="protein sequence ID" value="SMG50614.1"/>
    <property type="molecule type" value="Genomic_DNA"/>
</dbReference>
<dbReference type="InterPro" id="IPR004358">
    <property type="entry name" value="Sig_transdc_His_kin-like_C"/>
</dbReference>
<dbReference type="AlphaFoldDB" id="A0A1X7LAW5"/>
<name>A0A1X7LAW5_9BACT</name>
<evidence type="ECO:0000256" key="7">
    <source>
        <dbReference type="ARBA" id="ARBA00023012"/>
    </source>
</evidence>
<sequence>MTFNNPLLKKFLIRLILLSLTIFVWAIVTVYNESTFLGIVFLVLIVFQARAFFKEQAANEISINRFLEQLKNDEMDFEPVEKNEDLKKQYLAIIDAIKGRQKEKEAEYQYFRNIVQHVGIGIITFNKSGDIQLYNFAAKKLLNTSYQVNNIQQLAKVSEELVDTFKELKTGGSKLIQVTIGEESRQLSVYAIELQLHDKQFKLVSLQNIQTELDEKEMEAWRNLIRVLTHEIMNSVTPISSLTGTTREMLSDYKVNGAEEVPIQKDDMEDLMYSLKTIESRSEGLIRFLNEFRNLTHTPTPKLQSENVNVLLEGICLLMRKDLKAKSIKVHKSLDERVKEILIDRELIEQVIINLIKNASESFDPEQGEKNIWISSNLDAKKRVVISVKDDGTGIEPEALTKIFIPFFTTKKNGSGIGLSLSKEIVRKHQGNISVQSTLGVGTEFVLKF</sequence>
<keyword evidence="8" id="KW-1133">Transmembrane helix</keyword>
<reference evidence="11" key="1">
    <citation type="submission" date="2017-04" db="EMBL/GenBank/DDBJ databases">
        <authorList>
            <person name="Varghese N."/>
            <person name="Submissions S."/>
        </authorList>
    </citation>
    <scope>NUCLEOTIDE SEQUENCE [LARGE SCALE GENOMIC DNA]</scope>
    <source>
        <strain evidence="11">DSM 4125</strain>
    </source>
</reference>
<keyword evidence="3" id="KW-0808">Transferase</keyword>
<keyword evidence="6" id="KW-0067">ATP-binding</keyword>
<dbReference type="STRING" id="1028.SAMN05661096_03705"/>
<dbReference type="Proteomes" id="UP000193804">
    <property type="component" value="Unassembled WGS sequence"/>
</dbReference>
<dbReference type="Pfam" id="PF02518">
    <property type="entry name" value="HATPase_c"/>
    <property type="match status" value="1"/>
</dbReference>
<dbReference type="SUPFAM" id="SSF55874">
    <property type="entry name" value="ATPase domain of HSP90 chaperone/DNA topoisomerase II/histidine kinase"/>
    <property type="match status" value="1"/>
</dbReference>
<evidence type="ECO:0000256" key="3">
    <source>
        <dbReference type="ARBA" id="ARBA00022679"/>
    </source>
</evidence>
<keyword evidence="8" id="KW-0812">Transmembrane</keyword>
<evidence type="ECO:0000259" key="9">
    <source>
        <dbReference type="PROSITE" id="PS50109"/>
    </source>
</evidence>
<evidence type="ECO:0000256" key="2">
    <source>
        <dbReference type="ARBA" id="ARBA00012438"/>
    </source>
</evidence>
<dbReference type="InterPro" id="IPR036890">
    <property type="entry name" value="HATPase_C_sf"/>
</dbReference>
<dbReference type="InterPro" id="IPR005467">
    <property type="entry name" value="His_kinase_dom"/>
</dbReference>
<protein>
    <recommendedName>
        <fullName evidence="2">histidine kinase</fullName>
        <ecNumber evidence="2">2.7.13.3</ecNumber>
    </recommendedName>
</protein>
<keyword evidence="11" id="KW-1185">Reference proteome</keyword>